<protein>
    <submittedName>
        <fullName evidence="2">Cyclophilin-like</fullName>
    </submittedName>
</protein>
<evidence type="ECO:0000313" key="3">
    <source>
        <dbReference type="Proteomes" id="UP000198781"/>
    </source>
</evidence>
<dbReference type="InterPro" id="IPR041183">
    <property type="entry name" value="Cyclophilin-like"/>
</dbReference>
<dbReference type="RefSeq" id="WP_092745616.1">
    <property type="nucleotide sequence ID" value="NZ_FMZC01000017.1"/>
</dbReference>
<dbReference type="Proteomes" id="UP000198781">
    <property type="component" value="Unassembled WGS sequence"/>
</dbReference>
<gene>
    <name evidence="2" type="ORF">SAMN05192589_11772</name>
</gene>
<dbReference type="Pfam" id="PF18050">
    <property type="entry name" value="Cyclophil_like2"/>
    <property type="match status" value="1"/>
</dbReference>
<dbReference type="EMBL" id="FMZC01000017">
    <property type="protein sequence ID" value="SDE43878.1"/>
    <property type="molecule type" value="Genomic_DNA"/>
</dbReference>
<keyword evidence="3" id="KW-1185">Reference proteome</keyword>
<dbReference type="InterPro" id="IPR029000">
    <property type="entry name" value="Cyclophilin-like_dom_sf"/>
</dbReference>
<name>A0A1G7CX51_9BURK</name>
<evidence type="ECO:0000259" key="1">
    <source>
        <dbReference type="Pfam" id="PF18050"/>
    </source>
</evidence>
<dbReference type="AlphaFoldDB" id="A0A1G7CX51"/>
<accession>A0A1G7CX51</accession>
<organism evidence="2 3">
    <name type="scientific">Paracidovorax valerianellae</name>
    <dbReference type="NCBI Taxonomy" id="187868"/>
    <lineage>
        <taxon>Bacteria</taxon>
        <taxon>Pseudomonadati</taxon>
        <taxon>Pseudomonadota</taxon>
        <taxon>Betaproteobacteria</taxon>
        <taxon>Burkholderiales</taxon>
        <taxon>Comamonadaceae</taxon>
        <taxon>Paracidovorax</taxon>
    </lineage>
</organism>
<evidence type="ECO:0000313" key="2">
    <source>
        <dbReference type="EMBL" id="SDE43878.1"/>
    </source>
</evidence>
<reference evidence="2 3" key="1">
    <citation type="submission" date="2016-10" db="EMBL/GenBank/DDBJ databases">
        <authorList>
            <person name="de Groot N.N."/>
        </authorList>
    </citation>
    <scope>NUCLEOTIDE SEQUENCE [LARGE SCALE GENOMIC DNA]</scope>
    <source>
        <strain evidence="2 3">DSM 16619</strain>
    </source>
</reference>
<dbReference type="Gene3D" id="2.40.100.20">
    <property type="match status" value="1"/>
</dbReference>
<sequence>MKIRLQVGGETATATLNDSAASRDFAALLPLSLTLENYAGVERIATLPAKLSAAGSPEGIAPRTGDIAFYAPWGNLAVFVGDDVYASGLLRLGRVDTGLAVLRRQGPFPVRIERLPD</sequence>
<feature type="domain" description="Cyclophilin-like" evidence="1">
    <location>
        <begin position="5"/>
        <end position="113"/>
    </location>
</feature>
<dbReference type="OrthoDB" id="5298378at2"/>
<dbReference type="STRING" id="187868.SAMN05192589_11772"/>
<dbReference type="SUPFAM" id="SSF50891">
    <property type="entry name" value="Cyclophilin-like"/>
    <property type="match status" value="1"/>
</dbReference>
<proteinExistence type="predicted"/>